<dbReference type="GeneID" id="127751849"/>
<dbReference type="Pfam" id="PF00646">
    <property type="entry name" value="F-box"/>
    <property type="match status" value="1"/>
</dbReference>
<reference evidence="3" key="1">
    <citation type="submission" date="2025-08" db="UniProtKB">
        <authorList>
            <consortium name="RefSeq"/>
        </authorList>
    </citation>
    <scope>IDENTIFICATION</scope>
    <source>
        <tissue evidence="3">Whole organism</tissue>
    </source>
</reference>
<dbReference type="Proteomes" id="UP000504606">
    <property type="component" value="Unplaced"/>
</dbReference>
<dbReference type="OrthoDB" id="10687371at2759"/>
<proteinExistence type="predicted"/>
<evidence type="ECO:0000259" key="1">
    <source>
        <dbReference type="PROSITE" id="PS50181"/>
    </source>
</evidence>
<evidence type="ECO:0000313" key="3">
    <source>
        <dbReference type="RefSeq" id="XP_052131968.1"/>
    </source>
</evidence>
<dbReference type="AlphaFoldDB" id="A0A9C6XUW3"/>
<protein>
    <submittedName>
        <fullName evidence="3">Uncharacterized protein LOC127751849 isoform X1</fullName>
    </submittedName>
</protein>
<dbReference type="InterPro" id="IPR032675">
    <property type="entry name" value="LRR_dom_sf"/>
</dbReference>
<sequence>MDQRRGGARRAGKKRRNHFAAAEIYSQRMKLTQLPDDMLVLVMQRLDVKSIFACRLVCQKLSGLALHRDVWRHQSCFKYNDRYLMRCVCGLLRLAPCLQELAVWLPVRGCRPALTSTSCAARVLSVSVGNAAAVQDAAEAVCRQRSLGGLRGIVIEFRTQADASALLAAVAQTPGLGGLRVTAHTDIPWLAAPDTLPASSLKRFQCELRRETVDFANFILAAHAATLEEVEFLHSTFSTPLTWALLGGMQHLRRLKCDGNPGMEAVAACGSLRVLDLTVTHNRLAAAWAADFLRAAVQLRVVRISYEPGIRRADDVGADLVLALASSGRSRVETLALDNSGDQGENAPYLPSLIRALPSLPCLRHLKVDREPDGLLRAIHPDTAPALQSVDVVLGRGECAHAWIHGDAVKAVMSANPSLHVNVEAGAILCGDYDKMMCEGACAVGCHRELEECIRWNEEDYRWGHHLGLFSHDPTEKCSQKHSTEHKRCWILIPQSQ</sequence>
<dbReference type="SMART" id="SM00256">
    <property type="entry name" value="FBOX"/>
    <property type="match status" value="1"/>
</dbReference>
<organism evidence="2 3">
    <name type="scientific">Frankliniella occidentalis</name>
    <name type="common">Western flower thrips</name>
    <name type="synonym">Euthrips occidentalis</name>
    <dbReference type="NCBI Taxonomy" id="133901"/>
    <lineage>
        <taxon>Eukaryota</taxon>
        <taxon>Metazoa</taxon>
        <taxon>Ecdysozoa</taxon>
        <taxon>Arthropoda</taxon>
        <taxon>Hexapoda</taxon>
        <taxon>Insecta</taxon>
        <taxon>Pterygota</taxon>
        <taxon>Neoptera</taxon>
        <taxon>Paraneoptera</taxon>
        <taxon>Thysanoptera</taxon>
        <taxon>Terebrantia</taxon>
        <taxon>Thripoidea</taxon>
        <taxon>Thripidae</taxon>
        <taxon>Frankliniella</taxon>
    </lineage>
</organism>
<feature type="domain" description="F-box" evidence="1">
    <location>
        <begin position="28"/>
        <end position="74"/>
    </location>
</feature>
<gene>
    <name evidence="3" type="primary">LOC127751849</name>
</gene>
<accession>A0A9C6XUW3</accession>
<dbReference type="PROSITE" id="PS50181">
    <property type="entry name" value="FBOX"/>
    <property type="match status" value="1"/>
</dbReference>
<dbReference type="RefSeq" id="XP_052131968.1">
    <property type="nucleotide sequence ID" value="XM_052276008.1"/>
</dbReference>
<name>A0A9C6XUW3_FRAOC</name>
<dbReference type="Gene3D" id="3.80.10.10">
    <property type="entry name" value="Ribonuclease Inhibitor"/>
    <property type="match status" value="1"/>
</dbReference>
<evidence type="ECO:0000313" key="2">
    <source>
        <dbReference type="Proteomes" id="UP000504606"/>
    </source>
</evidence>
<keyword evidence="2" id="KW-1185">Reference proteome</keyword>
<dbReference type="Gene3D" id="1.20.1280.50">
    <property type="match status" value="1"/>
</dbReference>
<dbReference type="SUPFAM" id="SSF81383">
    <property type="entry name" value="F-box domain"/>
    <property type="match status" value="1"/>
</dbReference>
<dbReference type="KEGG" id="foc:127751849"/>
<dbReference type="InterPro" id="IPR036047">
    <property type="entry name" value="F-box-like_dom_sf"/>
</dbReference>
<dbReference type="InterPro" id="IPR001810">
    <property type="entry name" value="F-box_dom"/>
</dbReference>